<evidence type="ECO:0000256" key="1">
    <source>
        <dbReference type="ARBA" id="ARBA00022448"/>
    </source>
</evidence>
<dbReference type="Proteomes" id="UP000323594">
    <property type="component" value="Chromosome"/>
</dbReference>
<evidence type="ECO:0000256" key="2">
    <source>
        <dbReference type="ARBA" id="ARBA00023065"/>
    </source>
</evidence>
<dbReference type="Pfam" id="PF01992">
    <property type="entry name" value="vATP-synt_AC39"/>
    <property type="match status" value="1"/>
</dbReference>
<dbReference type="GO" id="GO:0046961">
    <property type="term" value="F:proton-transporting ATPase activity, rotational mechanism"/>
    <property type="evidence" value="ECO:0007669"/>
    <property type="project" value="InterPro"/>
</dbReference>
<dbReference type="InterPro" id="IPR002843">
    <property type="entry name" value="ATPase_V0-cplx_csu/dsu"/>
</dbReference>
<gene>
    <name evidence="4" type="ORF">FUT82_06445</name>
    <name evidence="3" type="ORF">TPHV1_110022</name>
</gene>
<dbReference type="RefSeq" id="WP_024753344.1">
    <property type="nucleotide sequence ID" value="NZ_CDNC01000003.1"/>
</dbReference>
<proteinExistence type="predicted"/>
<accession>A0A0B7GVV1</accession>
<evidence type="ECO:0000313" key="4">
    <source>
        <dbReference type="EMBL" id="QEJ97666.1"/>
    </source>
</evidence>
<reference evidence="3" key="1">
    <citation type="submission" date="2015-01" db="EMBL/GenBank/DDBJ databases">
        <authorList>
            <person name="Xiang T."/>
            <person name="Song Y."/>
            <person name="Huang L."/>
            <person name="Wang B."/>
            <person name="Wu P."/>
        </authorList>
    </citation>
    <scope>NUCLEOTIDE SEQUENCE [LARGE SCALE GENOMIC DNA]</scope>
    <source>
        <strain evidence="3">V1</strain>
    </source>
</reference>
<dbReference type="Proteomes" id="UP000042527">
    <property type="component" value="Unassembled WGS sequence"/>
</dbReference>
<name>A0A0B7GVV1_TREPH</name>
<dbReference type="GeneID" id="57752773"/>
<evidence type="ECO:0000313" key="3">
    <source>
        <dbReference type="EMBL" id="CEM60796.1"/>
    </source>
</evidence>
<reference evidence="5" key="2">
    <citation type="submission" date="2015-01" db="EMBL/GenBank/DDBJ databases">
        <authorList>
            <person name="Manzoor Shahid"/>
            <person name="Zubair Saima"/>
        </authorList>
    </citation>
    <scope>NUCLEOTIDE SEQUENCE [LARGE SCALE GENOMIC DNA]</scope>
    <source>
        <strain evidence="5">V1</strain>
    </source>
</reference>
<dbReference type="OrthoDB" id="363307at2"/>
<dbReference type="InterPro" id="IPR044911">
    <property type="entry name" value="V-type_ATPase_csu/dsu_dom_3"/>
</dbReference>
<evidence type="ECO:0000313" key="6">
    <source>
        <dbReference type="Proteomes" id="UP000323594"/>
    </source>
</evidence>
<dbReference type="EMBL" id="CP042817">
    <property type="protein sequence ID" value="QEJ97666.1"/>
    <property type="molecule type" value="Genomic_DNA"/>
</dbReference>
<organism evidence="3 5">
    <name type="scientific">Treponema phagedenis</name>
    <dbReference type="NCBI Taxonomy" id="162"/>
    <lineage>
        <taxon>Bacteria</taxon>
        <taxon>Pseudomonadati</taxon>
        <taxon>Spirochaetota</taxon>
        <taxon>Spirochaetia</taxon>
        <taxon>Spirochaetales</taxon>
        <taxon>Treponemataceae</taxon>
        <taxon>Treponema</taxon>
    </lineage>
</organism>
<keyword evidence="2" id="KW-0406">Ion transport</keyword>
<dbReference type="InterPro" id="IPR036079">
    <property type="entry name" value="ATPase_csu/dsu_sf"/>
</dbReference>
<reference evidence="4 6" key="3">
    <citation type="submission" date="2019-08" db="EMBL/GenBank/DDBJ databases">
        <authorList>
            <person name="Kuhnert P."/>
        </authorList>
    </citation>
    <scope>NUCLEOTIDE SEQUENCE [LARGE SCALE GENOMIC DNA]</scope>
    <source>
        <strain evidence="4 6">B36.5</strain>
    </source>
</reference>
<dbReference type="EMBL" id="CDNC01000003">
    <property type="protein sequence ID" value="CEM60796.1"/>
    <property type="molecule type" value="Genomic_DNA"/>
</dbReference>
<keyword evidence="5" id="KW-1185">Reference proteome</keyword>
<dbReference type="Gene3D" id="1.10.132.50">
    <property type="entry name" value="ATP synthase (C/AC39) subunit, domain 3"/>
    <property type="match status" value="1"/>
</dbReference>
<keyword evidence="1" id="KW-0813">Transport</keyword>
<sequence length="338" mass="39658">MDKITADSYLCAKVSGLYSKLYIGERAKRLFEVQRLQELWTLLFTDDLPALTEGQLIALLEQKISRRLIDDFLELVSVYKKPNPIFFTLISQFDYANLRAVSSLPSLHDIKEPPIIDLGQFSIFRWKKWPDINAITAKSPVGWYNRIPDDSNRLDWEIKLDKTYYAQLWDTLLRLPENERASCERLIKEEIILQNIVWVMRLRVYYDFDGKDIIPMLVGSDGGKGENMLCKDAFFALDKPLDSWNAWEGWKYSWILNPHEEGVPWELDPRWAQLAGDKFLYRTAEREFHKQFFTPGLLVAFFKIKQLEEYMIRVAVESLRLGASDSLKNEFVGEEMYV</sequence>
<protein>
    <submittedName>
        <fullName evidence="4">V-type ATPase subunit</fullName>
    </submittedName>
</protein>
<dbReference type="AlphaFoldDB" id="A0A0B7GVV1"/>
<evidence type="ECO:0000313" key="5">
    <source>
        <dbReference type="Proteomes" id="UP000042527"/>
    </source>
</evidence>
<dbReference type="SUPFAM" id="SSF103486">
    <property type="entry name" value="V-type ATP synthase subunit C"/>
    <property type="match status" value="1"/>
</dbReference>